<dbReference type="PANTHER" id="PTHR34183">
    <property type="entry name" value="ENDOLYTIC PEPTIDOGLYCAN TRANSGLYCOSYLASE RLPA"/>
    <property type="match status" value="1"/>
</dbReference>
<dbReference type="GO" id="GO:0000270">
    <property type="term" value="P:peptidoglycan metabolic process"/>
    <property type="evidence" value="ECO:0007669"/>
    <property type="project" value="UniProtKB-UniRule"/>
</dbReference>
<dbReference type="EMBL" id="JAGQFT020000014">
    <property type="protein sequence ID" value="MBS7458792.1"/>
    <property type="molecule type" value="Genomic_DNA"/>
</dbReference>
<reference evidence="7 8" key="1">
    <citation type="journal article" date="2021" name="Microbiol. Resour. Announc.">
        <title>Draft Genome Sequence of Coralloluteibacterium stylophorae LMG 29479T.</title>
        <authorList>
            <person name="Karlyshev A.V."/>
            <person name="Kudryashova E.B."/>
            <person name="Ariskina E.V."/>
            <person name="Conroy A.P."/>
            <person name="Abidueva E.Y."/>
        </authorList>
    </citation>
    <scope>NUCLEOTIDE SEQUENCE [LARGE SCALE GENOMIC DNA]</scope>
    <source>
        <strain evidence="7 8">LMG 29479</strain>
    </source>
</reference>
<dbReference type="Pfam" id="PF05036">
    <property type="entry name" value="SPOR"/>
    <property type="match status" value="1"/>
</dbReference>
<comment type="function">
    <text evidence="4">Lytic transglycosylase with a strong preference for naked glycan strands that lack stem peptides.</text>
</comment>
<protein>
    <recommendedName>
        <fullName evidence="4">Endolytic peptidoglycan transglycosylase RlpA</fullName>
        <ecNumber evidence="4">4.2.2.-</ecNumber>
    </recommendedName>
</protein>
<keyword evidence="1 4" id="KW-0732">Signal</keyword>
<accession>A0AAP2G072</accession>
<dbReference type="SUPFAM" id="SSF110997">
    <property type="entry name" value="Sporulation related repeat"/>
    <property type="match status" value="1"/>
</dbReference>
<keyword evidence="8" id="KW-1185">Reference proteome</keyword>
<name>A0AAP2G072_9GAMM</name>
<dbReference type="FunFam" id="2.40.40.10:FF:000003">
    <property type="entry name" value="Endolytic peptidoglycan transglycosylase RlpA"/>
    <property type="match status" value="1"/>
</dbReference>
<keyword evidence="3 4" id="KW-0961">Cell wall biogenesis/degradation</keyword>
<feature type="chain" id="PRO_5042651633" description="Endolytic peptidoglycan transglycosylase RlpA" evidence="4">
    <location>
        <begin position="23"/>
        <end position="377"/>
    </location>
</feature>
<dbReference type="Gene3D" id="2.40.40.10">
    <property type="entry name" value="RlpA-like domain"/>
    <property type="match status" value="1"/>
</dbReference>
<dbReference type="InterPro" id="IPR036680">
    <property type="entry name" value="SPOR-like_sf"/>
</dbReference>
<dbReference type="PROSITE" id="PS51724">
    <property type="entry name" value="SPOR"/>
    <property type="match status" value="1"/>
</dbReference>
<evidence type="ECO:0000256" key="4">
    <source>
        <dbReference type="HAMAP-Rule" id="MF_02071"/>
    </source>
</evidence>
<dbReference type="GO" id="GO:0009279">
    <property type="term" value="C:cell outer membrane"/>
    <property type="evidence" value="ECO:0007669"/>
    <property type="project" value="TreeGrafter"/>
</dbReference>
<evidence type="ECO:0000256" key="3">
    <source>
        <dbReference type="ARBA" id="ARBA00023316"/>
    </source>
</evidence>
<keyword evidence="2 4" id="KW-0456">Lyase</keyword>
<evidence type="ECO:0000256" key="2">
    <source>
        <dbReference type="ARBA" id="ARBA00023239"/>
    </source>
</evidence>
<dbReference type="Proteomes" id="UP000675747">
    <property type="component" value="Unassembled WGS sequence"/>
</dbReference>
<dbReference type="AlphaFoldDB" id="A0AAP2G072"/>
<feature type="domain" description="SPOR" evidence="6">
    <location>
        <begin position="298"/>
        <end position="377"/>
    </location>
</feature>
<proteinExistence type="inferred from homology"/>
<dbReference type="InterPro" id="IPR007730">
    <property type="entry name" value="SPOR-like_dom"/>
</dbReference>
<dbReference type="InterPro" id="IPR036908">
    <property type="entry name" value="RlpA-like_sf"/>
</dbReference>
<gene>
    <name evidence="4" type="primary">rlpA</name>
    <name evidence="7" type="ORF">KB893_016745</name>
</gene>
<dbReference type="HAMAP" id="MF_02071">
    <property type="entry name" value="RlpA"/>
    <property type="match status" value="1"/>
</dbReference>
<feature type="signal peptide" evidence="4">
    <location>
        <begin position="1"/>
        <end position="22"/>
    </location>
</feature>
<evidence type="ECO:0000256" key="1">
    <source>
        <dbReference type="ARBA" id="ARBA00022729"/>
    </source>
</evidence>
<dbReference type="RefSeq" id="WP_213173916.1">
    <property type="nucleotide sequence ID" value="NZ_JAGQFT020000014.1"/>
</dbReference>
<dbReference type="GO" id="GO:0008932">
    <property type="term" value="F:lytic endotransglycosylase activity"/>
    <property type="evidence" value="ECO:0007669"/>
    <property type="project" value="UniProtKB-UniRule"/>
</dbReference>
<dbReference type="PANTHER" id="PTHR34183:SF1">
    <property type="entry name" value="ENDOLYTIC PEPTIDOGLYCAN TRANSGLYCOSYLASE RLPA"/>
    <property type="match status" value="1"/>
</dbReference>
<evidence type="ECO:0000259" key="6">
    <source>
        <dbReference type="PROSITE" id="PS51724"/>
    </source>
</evidence>
<dbReference type="InterPro" id="IPR034718">
    <property type="entry name" value="RlpA"/>
</dbReference>
<dbReference type="InterPro" id="IPR012997">
    <property type="entry name" value="RplA"/>
</dbReference>
<evidence type="ECO:0000313" key="7">
    <source>
        <dbReference type="EMBL" id="MBS7458792.1"/>
    </source>
</evidence>
<dbReference type="Gene3D" id="3.30.70.1070">
    <property type="entry name" value="Sporulation related repeat"/>
    <property type="match status" value="1"/>
</dbReference>
<dbReference type="GO" id="GO:0071555">
    <property type="term" value="P:cell wall organization"/>
    <property type="evidence" value="ECO:0007669"/>
    <property type="project" value="UniProtKB-KW"/>
</dbReference>
<dbReference type="NCBIfam" id="TIGR00413">
    <property type="entry name" value="rlpA"/>
    <property type="match status" value="1"/>
</dbReference>
<evidence type="ECO:0000313" key="8">
    <source>
        <dbReference type="Proteomes" id="UP000675747"/>
    </source>
</evidence>
<dbReference type="EC" id="4.2.2.-" evidence="4"/>
<comment type="similarity">
    <text evidence="4 5">Belongs to the RlpA family.</text>
</comment>
<dbReference type="GO" id="GO:0042834">
    <property type="term" value="F:peptidoglycan binding"/>
    <property type="evidence" value="ECO:0007669"/>
    <property type="project" value="InterPro"/>
</dbReference>
<dbReference type="Pfam" id="PF03330">
    <property type="entry name" value="DPBB_1"/>
    <property type="match status" value="1"/>
</dbReference>
<organism evidence="7 8">
    <name type="scientific">Coralloluteibacterium stylophorae</name>
    <dbReference type="NCBI Taxonomy" id="1776034"/>
    <lineage>
        <taxon>Bacteria</taxon>
        <taxon>Pseudomonadati</taxon>
        <taxon>Pseudomonadota</taxon>
        <taxon>Gammaproteobacteria</taxon>
        <taxon>Lysobacterales</taxon>
        <taxon>Lysobacteraceae</taxon>
        <taxon>Coralloluteibacterium</taxon>
    </lineage>
</organism>
<comment type="caution">
    <text evidence="7">The sequence shown here is derived from an EMBL/GenBank/DDBJ whole genome shotgun (WGS) entry which is preliminary data.</text>
</comment>
<dbReference type="InterPro" id="IPR009009">
    <property type="entry name" value="RlpA-like_DPBB"/>
</dbReference>
<dbReference type="SUPFAM" id="SSF50685">
    <property type="entry name" value="Barwin-like endoglucanases"/>
    <property type="match status" value="1"/>
</dbReference>
<dbReference type="CDD" id="cd22268">
    <property type="entry name" value="DPBB_RlpA-like"/>
    <property type="match status" value="1"/>
</dbReference>
<evidence type="ECO:0000256" key="5">
    <source>
        <dbReference type="RuleBase" id="RU003495"/>
    </source>
</evidence>
<sequence precursor="true">MSRRVLHIALALALIAPLSACGGRKVKPAPAPAPVAGTVAPLASGDDPCAIVHQHDERWYTPGGLYAPQIADGDPSVALDVSTLAEPVPQAEAPARYGNRSPYSVLGKDYEVLDGRRAAAYREQGIASWYGTKFHGRKTSSLEPYDMCQFSAAHKTLPLPSYALVTNLENGRDVIVRVNDRGPFHDGRVIDLSYAAALKIGVHARGTARVEVQAIDPGDRRWQRFLAERSAQAQRAVAAAEARAGKPAAAVPPAPVAAHPAPAVVSAAGATPPVRVEALPEPPPRPVVPAPAAPAPGTVPSAARWLQVGSFSERGNADAAVARLRSAGLDAVDVAPVDVAGRAFWRVRVGPLATEAVGDAVQRVMALGLGQPRLATD</sequence>